<proteinExistence type="predicted"/>
<protein>
    <submittedName>
        <fullName evidence="1">Uncharacterized protein</fullName>
    </submittedName>
</protein>
<evidence type="ECO:0000313" key="1">
    <source>
        <dbReference type="EMBL" id="GAI76072.1"/>
    </source>
</evidence>
<name>X1R5R2_9ZZZZ</name>
<gene>
    <name evidence="1" type="ORF">S12H4_18414</name>
</gene>
<accession>X1R5R2</accession>
<sequence length="162" mass="18623">MVKGKNADEIIRIVESENSTIIIIYHPLSRILFCSISDADDDIDKLIEVNKKITNRFWKKHQSDIKIFRTTSEKSRFQTIIADIENLTRGGTIAEVFPKLLVVKKVMEKILAMGMINDYDFQVALKCTGKASPLRIARDLGKTRNYVNEVLKRLEQLDIIKI</sequence>
<dbReference type="AlphaFoldDB" id="X1R5R2"/>
<reference evidence="1" key="1">
    <citation type="journal article" date="2014" name="Front. Microbiol.">
        <title>High frequency of phylogenetically diverse reductive dehalogenase-homologous genes in deep subseafloor sedimentary metagenomes.</title>
        <authorList>
            <person name="Kawai M."/>
            <person name="Futagami T."/>
            <person name="Toyoda A."/>
            <person name="Takaki Y."/>
            <person name="Nishi S."/>
            <person name="Hori S."/>
            <person name="Arai W."/>
            <person name="Tsubouchi T."/>
            <person name="Morono Y."/>
            <person name="Uchiyama I."/>
            <person name="Ito T."/>
            <person name="Fujiyama A."/>
            <person name="Inagaki F."/>
            <person name="Takami H."/>
        </authorList>
    </citation>
    <scope>NUCLEOTIDE SEQUENCE</scope>
    <source>
        <strain evidence="1">Expedition CK06-06</strain>
    </source>
</reference>
<comment type="caution">
    <text evidence="1">The sequence shown here is derived from an EMBL/GenBank/DDBJ whole genome shotgun (WGS) entry which is preliminary data.</text>
</comment>
<organism evidence="1">
    <name type="scientific">marine sediment metagenome</name>
    <dbReference type="NCBI Taxonomy" id="412755"/>
    <lineage>
        <taxon>unclassified sequences</taxon>
        <taxon>metagenomes</taxon>
        <taxon>ecological metagenomes</taxon>
    </lineage>
</organism>
<dbReference type="EMBL" id="BARW01009090">
    <property type="protein sequence ID" value="GAI76072.1"/>
    <property type="molecule type" value="Genomic_DNA"/>
</dbReference>